<comment type="caution">
    <text evidence="3">The sequence shown here is derived from an EMBL/GenBank/DDBJ whole genome shotgun (WGS) entry which is preliminary data.</text>
</comment>
<dbReference type="PROSITE" id="PS50174">
    <property type="entry name" value="G_PATCH"/>
    <property type="match status" value="1"/>
</dbReference>
<sequence>MIEKFVQFVGGQSHTGDTQATNLMANTVPVQKVGPQPAQSSMQPGHSSSHPGQSQPSPATAQKNLHLSNWCNTVGQDNPLAGFVVVRRENHDDNDMAAAILNTSSCFSRIPINYHYQKVDHCPPSPWSSLGRFECTVSINGVDVVKTKAIGRKKAREQAVVEALAVLPKHCFTLKVKKDIRAESVTLDQVANDLAARNSFSDNHMATNSVANKMMKQMGWTGGGLGKDGEGITEPIRPSEVFGRQGLGHIETNKGAVTPAFRKRVRDIIQNYACNSSEAALAFSSEFSKDQRVEIHNCHTTTVYLPLHHHTITLQLPHPHLTTTPSPHHRHTFTSPPPHPHLTTTTPSPHHHHTLTSPPPHPHLTTTTPSPHHHHHHHHLTLTLTSPHHHHTLTSPPPHPHLHTTLPSRICRLSHLKSVSRGKDGASRCLVITRKVAAQDLLLRLLQEGSNDQYTLIPPNNPW</sequence>
<organism evidence="3 4">
    <name type="scientific">Chionoecetes opilio</name>
    <name type="common">Atlantic snow crab</name>
    <name type="synonym">Cancer opilio</name>
    <dbReference type="NCBI Taxonomy" id="41210"/>
    <lineage>
        <taxon>Eukaryota</taxon>
        <taxon>Metazoa</taxon>
        <taxon>Ecdysozoa</taxon>
        <taxon>Arthropoda</taxon>
        <taxon>Crustacea</taxon>
        <taxon>Multicrustacea</taxon>
        <taxon>Malacostraca</taxon>
        <taxon>Eumalacostraca</taxon>
        <taxon>Eucarida</taxon>
        <taxon>Decapoda</taxon>
        <taxon>Pleocyemata</taxon>
        <taxon>Brachyura</taxon>
        <taxon>Eubrachyura</taxon>
        <taxon>Majoidea</taxon>
        <taxon>Majidae</taxon>
        <taxon>Chionoecetes</taxon>
    </lineage>
</organism>
<feature type="domain" description="G-patch" evidence="2">
    <location>
        <begin position="207"/>
        <end position="252"/>
    </location>
</feature>
<feature type="region of interest" description="Disordered" evidence="1">
    <location>
        <begin position="32"/>
        <end position="61"/>
    </location>
</feature>
<evidence type="ECO:0000313" key="3">
    <source>
        <dbReference type="EMBL" id="KAG0713190.1"/>
    </source>
</evidence>
<dbReference type="Proteomes" id="UP000770661">
    <property type="component" value="Unassembled WGS sequence"/>
</dbReference>
<proteinExistence type="predicted"/>
<keyword evidence="4" id="KW-1185">Reference proteome</keyword>
<evidence type="ECO:0000313" key="4">
    <source>
        <dbReference type="Proteomes" id="UP000770661"/>
    </source>
</evidence>
<name>A0A8J5CJG3_CHIOP</name>
<dbReference type="GO" id="GO:0003676">
    <property type="term" value="F:nucleic acid binding"/>
    <property type="evidence" value="ECO:0007669"/>
    <property type="project" value="InterPro"/>
</dbReference>
<evidence type="ECO:0000259" key="2">
    <source>
        <dbReference type="PROSITE" id="PS50174"/>
    </source>
</evidence>
<feature type="compositionally biased region" description="Low complexity" evidence="1">
    <location>
        <begin position="43"/>
        <end position="58"/>
    </location>
</feature>
<gene>
    <name evidence="3" type="primary">Nkrf</name>
    <name evidence="3" type="ORF">GWK47_016772</name>
</gene>
<dbReference type="OrthoDB" id="2359216at2759"/>
<dbReference type="Pfam" id="PF01585">
    <property type="entry name" value="G-patch"/>
    <property type="match status" value="1"/>
</dbReference>
<reference evidence="3" key="1">
    <citation type="submission" date="2020-07" db="EMBL/GenBank/DDBJ databases">
        <title>The High-quality genome of the commercially important snow crab, Chionoecetes opilio.</title>
        <authorList>
            <person name="Jeong J.-H."/>
            <person name="Ryu S."/>
        </authorList>
    </citation>
    <scope>NUCLEOTIDE SEQUENCE</scope>
    <source>
        <strain evidence="3">MADBK_172401_WGS</strain>
        <tissue evidence="3">Digestive gland</tissue>
    </source>
</reference>
<accession>A0A8J5CJG3</accession>
<feature type="region of interest" description="Disordered" evidence="1">
    <location>
        <begin position="317"/>
        <end position="405"/>
    </location>
</feature>
<dbReference type="InterPro" id="IPR000467">
    <property type="entry name" value="G_patch_dom"/>
</dbReference>
<feature type="compositionally biased region" description="Low complexity" evidence="1">
    <location>
        <begin position="317"/>
        <end position="326"/>
    </location>
</feature>
<dbReference type="EMBL" id="JACEEZ010021695">
    <property type="protein sequence ID" value="KAG0713190.1"/>
    <property type="molecule type" value="Genomic_DNA"/>
</dbReference>
<protein>
    <submittedName>
        <fullName evidence="3">NF-kappa-B-repressing factor</fullName>
    </submittedName>
</protein>
<dbReference type="AlphaFoldDB" id="A0A8J5CJG3"/>
<dbReference type="SMART" id="SM00443">
    <property type="entry name" value="G_patch"/>
    <property type="match status" value="1"/>
</dbReference>
<feature type="compositionally biased region" description="Basic residues" evidence="1">
    <location>
        <begin position="371"/>
        <end position="380"/>
    </location>
</feature>
<evidence type="ECO:0000256" key="1">
    <source>
        <dbReference type="SAM" id="MobiDB-lite"/>
    </source>
</evidence>